<feature type="compositionally biased region" description="Polar residues" evidence="1">
    <location>
        <begin position="12"/>
        <end position="23"/>
    </location>
</feature>
<sequence length="60" mass="6809">ATIPEDHERIRQSGSGMSAWQTGASVKSLKPNWEKIKINQMYIGNKAKFDQNSEFAQELI</sequence>
<comment type="caution">
    <text evidence="2">The sequence shown here is derived from an EMBL/GenBank/DDBJ whole genome shotgun (WGS) entry which is preliminary data.</text>
</comment>
<protein>
    <submittedName>
        <fullName evidence="2">Uncharacterized protein</fullName>
    </submittedName>
</protein>
<dbReference type="EMBL" id="CAJNOQ010000443">
    <property type="protein sequence ID" value="CAF0801803.1"/>
    <property type="molecule type" value="Genomic_DNA"/>
</dbReference>
<keyword evidence="4" id="KW-1185">Reference proteome</keyword>
<organism evidence="2 4">
    <name type="scientific">Didymodactylos carnosus</name>
    <dbReference type="NCBI Taxonomy" id="1234261"/>
    <lineage>
        <taxon>Eukaryota</taxon>
        <taxon>Metazoa</taxon>
        <taxon>Spiralia</taxon>
        <taxon>Gnathifera</taxon>
        <taxon>Rotifera</taxon>
        <taxon>Eurotatoria</taxon>
        <taxon>Bdelloidea</taxon>
        <taxon>Philodinida</taxon>
        <taxon>Philodinidae</taxon>
        <taxon>Didymodactylos</taxon>
    </lineage>
</organism>
<feature type="non-terminal residue" evidence="2">
    <location>
        <position position="1"/>
    </location>
</feature>
<dbReference type="Proteomes" id="UP000663829">
    <property type="component" value="Unassembled WGS sequence"/>
</dbReference>
<dbReference type="InterPro" id="IPR037238">
    <property type="entry name" value="YbiA-like_sf"/>
</dbReference>
<gene>
    <name evidence="2" type="ORF">GPM918_LOCUS3555</name>
    <name evidence="3" type="ORF">SRO942_LOCUS3555</name>
</gene>
<dbReference type="EMBL" id="CAJOBC010000443">
    <property type="protein sequence ID" value="CAF3586872.1"/>
    <property type="molecule type" value="Genomic_DNA"/>
</dbReference>
<accession>A0A813SWL2</accession>
<evidence type="ECO:0000256" key="1">
    <source>
        <dbReference type="SAM" id="MobiDB-lite"/>
    </source>
</evidence>
<dbReference type="Proteomes" id="UP000681722">
    <property type="component" value="Unassembled WGS sequence"/>
</dbReference>
<dbReference type="OrthoDB" id="206452at2759"/>
<evidence type="ECO:0000313" key="3">
    <source>
        <dbReference type="EMBL" id="CAF3586872.1"/>
    </source>
</evidence>
<dbReference type="Gene3D" id="1.10.357.40">
    <property type="entry name" value="YbiA-like"/>
    <property type="match status" value="1"/>
</dbReference>
<proteinExistence type="predicted"/>
<evidence type="ECO:0000313" key="4">
    <source>
        <dbReference type="Proteomes" id="UP000663829"/>
    </source>
</evidence>
<dbReference type="AlphaFoldDB" id="A0A813SWL2"/>
<feature type="compositionally biased region" description="Basic and acidic residues" evidence="1">
    <location>
        <begin position="1"/>
        <end position="11"/>
    </location>
</feature>
<feature type="region of interest" description="Disordered" evidence="1">
    <location>
        <begin position="1"/>
        <end position="23"/>
    </location>
</feature>
<reference evidence="2" key="1">
    <citation type="submission" date="2021-02" db="EMBL/GenBank/DDBJ databases">
        <authorList>
            <person name="Nowell W R."/>
        </authorList>
    </citation>
    <scope>NUCLEOTIDE SEQUENCE</scope>
</reference>
<evidence type="ECO:0000313" key="2">
    <source>
        <dbReference type="EMBL" id="CAF0801803.1"/>
    </source>
</evidence>
<dbReference type="SUPFAM" id="SSF143990">
    <property type="entry name" value="YbiA-like"/>
    <property type="match status" value="1"/>
</dbReference>
<name>A0A813SWL2_9BILA</name>